<protein>
    <recommendedName>
        <fullName evidence="2">EthD domain-containing protein</fullName>
    </recommendedName>
</protein>
<comment type="caution">
    <text evidence="3">The sequence shown here is derived from an EMBL/GenBank/DDBJ whole genome shotgun (WGS) entry which is preliminary data.</text>
</comment>
<dbReference type="GO" id="GO:0016491">
    <property type="term" value="F:oxidoreductase activity"/>
    <property type="evidence" value="ECO:0007669"/>
    <property type="project" value="InterPro"/>
</dbReference>
<keyword evidence="4" id="KW-1185">Reference proteome</keyword>
<dbReference type="SUPFAM" id="SSF54909">
    <property type="entry name" value="Dimeric alpha+beta barrel"/>
    <property type="match status" value="1"/>
</dbReference>
<sequence length="250" mass="29060">MLKAYYFLWRHTGMDCEEFMEYYENTHLDLIIDNVPKHDDFRRLYPAWHRSGTAHYDLKKPFDVMTGITYGRRASFEEGATKIYSPPFNEIVTQDERRFLDYSLMKFVVVHEVIVRGPQDKWQPAPHVADGAMLVRLVRRPDGQDRTEFRKSYETLQATAILSAVNGCVDYRCNYVSESDQYSFMTSQLTEEYGHGLTASFDLIEEFCFSTVTNAEAGARALEGVGVHSILLRGMRYTHAIVCDIRRRTY</sequence>
<dbReference type="Gene3D" id="3.30.70.100">
    <property type="match status" value="1"/>
</dbReference>
<reference evidence="3 4" key="1">
    <citation type="journal article" date="2020" name="BMC Genomics">
        <title>Correction to: Identification and distribution of gene clusters required for synthesis of sphingolipid metabolism inhibitors in diverse species of the filamentous fungus Fusarium.</title>
        <authorList>
            <person name="Kim H.S."/>
            <person name="Lohmar J.M."/>
            <person name="Busman M."/>
            <person name="Brown D.W."/>
            <person name="Naumann T.A."/>
            <person name="Divon H.H."/>
            <person name="Lysoe E."/>
            <person name="Uhlig S."/>
            <person name="Proctor R.H."/>
        </authorList>
    </citation>
    <scope>NUCLEOTIDE SEQUENCE [LARGE SCALE GENOMIC DNA]</scope>
    <source>
        <strain evidence="3 4">NRRL 25214</strain>
    </source>
</reference>
<organism evidence="3 4">
    <name type="scientific">Fusarium anthophilum</name>
    <dbReference type="NCBI Taxonomy" id="48485"/>
    <lineage>
        <taxon>Eukaryota</taxon>
        <taxon>Fungi</taxon>
        <taxon>Dikarya</taxon>
        <taxon>Ascomycota</taxon>
        <taxon>Pezizomycotina</taxon>
        <taxon>Sordariomycetes</taxon>
        <taxon>Hypocreomycetidae</taxon>
        <taxon>Hypocreales</taxon>
        <taxon>Nectriaceae</taxon>
        <taxon>Fusarium</taxon>
        <taxon>Fusarium fujikuroi species complex</taxon>
    </lineage>
</organism>
<accession>A0A8H4YYS2</accession>
<dbReference type="InterPro" id="IPR009799">
    <property type="entry name" value="EthD_dom"/>
</dbReference>
<dbReference type="AlphaFoldDB" id="A0A8H4YYS2"/>
<evidence type="ECO:0000256" key="1">
    <source>
        <dbReference type="ARBA" id="ARBA00005986"/>
    </source>
</evidence>
<gene>
    <name evidence="3" type="ORF">FANTH_11120</name>
</gene>
<comment type="similarity">
    <text evidence="1">Belongs to the tpcK family.</text>
</comment>
<evidence type="ECO:0000313" key="4">
    <source>
        <dbReference type="Proteomes" id="UP000573603"/>
    </source>
</evidence>
<dbReference type="Pfam" id="PF07110">
    <property type="entry name" value="EthD"/>
    <property type="match status" value="1"/>
</dbReference>
<dbReference type="InterPro" id="IPR011008">
    <property type="entry name" value="Dimeric_a/b-barrel"/>
</dbReference>
<proteinExistence type="inferred from homology"/>
<evidence type="ECO:0000259" key="2">
    <source>
        <dbReference type="Pfam" id="PF07110"/>
    </source>
</evidence>
<name>A0A8H4YYS2_9HYPO</name>
<feature type="domain" description="EthD" evidence="2">
    <location>
        <begin position="12"/>
        <end position="101"/>
    </location>
</feature>
<dbReference type="Proteomes" id="UP000573603">
    <property type="component" value="Unassembled WGS sequence"/>
</dbReference>
<evidence type="ECO:0000313" key="3">
    <source>
        <dbReference type="EMBL" id="KAF5236799.1"/>
    </source>
</evidence>
<dbReference type="EMBL" id="JABEVY010000316">
    <property type="protein sequence ID" value="KAF5236799.1"/>
    <property type="molecule type" value="Genomic_DNA"/>
</dbReference>